<sequence>MSETVDHEHPDDEALITEIAERAQAAKLEVVRRLGPHSRLVIRHPHDRARRPLTLGIERAKMIRQYQFESWIVLDDLDVIYDAKERLLEATLQHISRNSRASILDILHHHVMHQDIALNNENESEDGDAEIADLEADESDLKQTEKPLVARVTLPGKDRLYPAELSPGSDRIFCAPGFVLFSPRRRESPPITIKIYEVDAADSDQVRKLIESLTDPLFLEIDLICNVAVRISRRRSPTTDRRRLANIDTVSLGDLPKRKYSAEASSLYFYARSADEMPLLQFLAYYQVAEFFFPKYWQIKLVQRVQNILINPTFSSDREEDVLRLIRMIGKTGRRVGSEEEALTQVIESCCGDDDLLEFLEESPEREQFFEKSKAIKGVENINKKNKNAALHSQVAKRIYSLRCRVVHSKEDGDEDKIEPLLPFSDEVNRLSFDIDLIEFVARRVLVATSSPQFR</sequence>
<organism evidence="1 2">
    <name type="scientific">Amycolatopsis thermoflava</name>
    <dbReference type="NCBI Taxonomy" id="84480"/>
    <lineage>
        <taxon>Bacteria</taxon>
        <taxon>Bacillati</taxon>
        <taxon>Actinomycetota</taxon>
        <taxon>Actinomycetes</taxon>
        <taxon>Pseudonocardiales</taxon>
        <taxon>Pseudonocardiaceae</taxon>
        <taxon>Amycolatopsis</taxon>
        <taxon>Amycolatopsis methanolica group</taxon>
    </lineage>
</organism>
<comment type="caution">
    <text evidence="1">The sequence shown here is derived from an EMBL/GenBank/DDBJ whole genome shotgun (WGS) entry which is preliminary data.</text>
</comment>
<reference evidence="1 2" key="1">
    <citation type="submission" date="2018-11" db="EMBL/GenBank/DDBJ databases">
        <title>Sequencing the genomes of 1000 actinobacteria strains.</title>
        <authorList>
            <person name="Klenk H.-P."/>
        </authorList>
    </citation>
    <scope>NUCLEOTIDE SEQUENCE [LARGE SCALE GENOMIC DNA]</scope>
    <source>
        <strain evidence="1 2">DSM 44348</strain>
    </source>
</reference>
<dbReference type="EMBL" id="RKHY01000001">
    <property type="protein sequence ID" value="ROS43334.1"/>
    <property type="molecule type" value="Genomic_DNA"/>
</dbReference>
<protein>
    <submittedName>
        <fullName evidence="1">Uncharacterized protein</fullName>
    </submittedName>
</protein>
<evidence type="ECO:0000313" key="1">
    <source>
        <dbReference type="EMBL" id="ROS43334.1"/>
    </source>
</evidence>
<dbReference type="RefSeq" id="WP_148085735.1">
    <property type="nucleotide sequence ID" value="NZ_RKHY01000001.1"/>
</dbReference>
<proteinExistence type="predicted"/>
<dbReference type="AlphaFoldDB" id="A0A3N2H356"/>
<gene>
    <name evidence="1" type="ORF">EDD35_5742</name>
</gene>
<dbReference type="Proteomes" id="UP000274843">
    <property type="component" value="Unassembled WGS sequence"/>
</dbReference>
<dbReference type="GeneID" id="301849263"/>
<accession>A0A3N2H356</accession>
<name>A0A3N2H356_9PSEU</name>
<evidence type="ECO:0000313" key="2">
    <source>
        <dbReference type="Proteomes" id="UP000274843"/>
    </source>
</evidence>
<keyword evidence="2" id="KW-1185">Reference proteome</keyword>